<protein>
    <submittedName>
        <fullName evidence="1">Uncharacterized protein</fullName>
    </submittedName>
</protein>
<dbReference type="AlphaFoldDB" id="A0AA38WR55"/>
<proteinExistence type="predicted"/>
<keyword evidence="2" id="KW-1185">Reference proteome</keyword>
<dbReference type="EMBL" id="JARYMX010000003">
    <property type="protein sequence ID" value="KAJ9558606.1"/>
    <property type="molecule type" value="Genomic_DNA"/>
</dbReference>
<evidence type="ECO:0000313" key="2">
    <source>
        <dbReference type="Proteomes" id="UP001172457"/>
    </source>
</evidence>
<accession>A0AA38WR55</accession>
<comment type="caution">
    <text evidence="1">The sequence shown here is derived from an EMBL/GenBank/DDBJ whole genome shotgun (WGS) entry which is preliminary data.</text>
</comment>
<sequence length="331" mass="37286">MDACQSLVHLVRFEQIKTTPFLLTEHEDHKVEKTSSHITTHLIIILNVVRSEISTTSWDELEYLIGACGGKRFLIEASSHSFGGQIVKYIVYVVSQILEILQPQFNFSVFYLLLLCITKNSFHLGQAFLPFLQLSFDSFRSSQLHQVTRSQLLKQHIHECTKNDFSHCKLEPPLWDKGVVSVTNRIVLYLCTMRKGKVEKVSIIQEEAIIETNMMMEIGKKHITIRSESGLALGLGVLPIGTISNTAEADRQGNPIDLYGRTSGNTPKNEPLQVEQSSNQANGDIKAVLNVFDETPLNNTVIRNCMISGYVKNELICVMPAKCSMKCRVEM</sequence>
<organism evidence="1 2">
    <name type="scientific">Centaurea solstitialis</name>
    <name type="common">yellow star-thistle</name>
    <dbReference type="NCBI Taxonomy" id="347529"/>
    <lineage>
        <taxon>Eukaryota</taxon>
        <taxon>Viridiplantae</taxon>
        <taxon>Streptophyta</taxon>
        <taxon>Embryophyta</taxon>
        <taxon>Tracheophyta</taxon>
        <taxon>Spermatophyta</taxon>
        <taxon>Magnoliopsida</taxon>
        <taxon>eudicotyledons</taxon>
        <taxon>Gunneridae</taxon>
        <taxon>Pentapetalae</taxon>
        <taxon>asterids</taxon>
        <taxon>campanulids</taxon>
        <taxon>Asterales</taxon>
        <taxon>Asteraceae</taxon>
        <taxon>Carduoideae</taxon>
        <taxon>Cardueae</taxon>
        <taxon>Centaureinae</taxon>
        <taxon>Centaurea</taxon>
    </lineage>
</organism>
<gene>
    <name evidence="1" type="ORF">OSB04_013220</name>
</gene>
<dbReference type="Proteomes" id="UP001172457">
    <property type="component" value="Chromosome 3"/>
</dbReference>
<evidence type="ECO:0000313" key="1">
    <source>
        <dbReference type="EMBL" id="KAJ9558606.1"/>
    </source>
</evidence>
<name>A0AA38WR55_9ASTR</name>
<reference evidence="1" key="1">
    <citation type="submission" date="2023-03" db="EMBL/GenBank/DDBJ databases">
        <title>Chromosome-scale reference genome and RAD-based genetic map of yellow starthistle (Centaurea solstitialis) reveal putative structural variation and QTLs associated with invader traits.</title>
        <authorList>
            <person name="Reatini B."/>
            <person name="Cang F.A."/>
            <person name="Jiang Q."/>
            <person name="Mckibben M.T.W."/>
            <person name="Barker M.S."/>
            <person name="Rieseberg L.H."/>
            <person name="Dlugosch K.M."/>
        </authorList>
    </citation>
    <scope>NUCLEOTIDE SEQUENCE</scope>
    <source>
        <strain evidence="1">CAN-66</strain>
        <tissue evidence="1">Leaf</tissue>
    </source>
</reference>